<reference evidence="1" key="1">
    <citation type="submission" date="2018-02" db="EMBL/GenBank/DDBJ databases">
        <authorList>
            <person name="Cohen D.B."/>
            <person name="Kent A.D."/>
        </authorList>
    </citation>
    <scope>NUCLEOTIDE SEQUENCE</scope>
</reference>
<gene>
    <name evidence="1" type="ORF">FSB_LOCUS17073</name>
</gene>
<organism evidence="1">
    <name type="scientific">Fagus sylvatica</name>
    <name type="common">Beechnut</name>
    <dbReference type="NCBI Taxonomy" id="28930"/>
    <lineage>
        <taxon>Eukaryota</taxon>
        <taxon>Viridiplantae</taxon>
        <taxon>Streptophyta</taxon>
        <taxon>Embryophyta</taxon>
        <taxon>Tracheophyta</taxon>
        <taxon>Spermatophyta</taxon>
        <taxon>Magnoliopsida</taxon>
        <taxon>eudicotyledons</taxon>
        <taxon>Gunneridae</taxon>
        <taxon>Pentapetalae</taxon>
        <taxon>rosids</taxon>
        <taxon>fabids</taxon>
        <taxon>Fagales</taxon>
        <taxon>Fagaceae</taxon>
        <taxon>Fagus</taxon>
    </lineage>
</organism>
<sequence>MNHNSNPSPTTTHVPNPKSQLLATRSEIFNEYSITNDESALVNGVDCRSKRLPEFRIFRGEKRVTRASLPALPRAASTDNCKERLRIVRERDGVWKERRSSSGCPLAHSMNSTELSRDECLEVCAQQESLMPQPPYLMHLGCREYPLSAFRK</sequence>
<evidence type="ECO:0000313" key="1">
    <source>
        <dbReference type="EMBL" id="SPC89191.1"/>
    </source>
</evidence>
<protein>
    <submittedName>
        <fullName evidence="1">Uncharacterized protein</fullName>
    </submittedName>
</protein>
<accession>A0A2N9FQI8</accession>
<proteinExistence type="predicted"/>
<dbReference type="EMBL" id="OIVN01001048">
    <property type="protein sequence ID" value="SPC89191.1"/>
    <property type="molecule type" value="Genomic_DNA"/>
</dbReference>
<dbReference type="AlphaFoldDB" id="A0A2N9FQI8"/>
<name>A0A2N9FQI8_FAGSY</name>